<name>A0A0C2TIR9_AMAMK</name>
<protein>
    <submittedName>
        <fullName evidence="2">Uncharacterized protein</fullName>
    </submittedName>
</protein>
<gene>
    <name evidence="2" type="ORF">M378DRAFT_160401</name>
</gene>
<accession>A0A0C2TIR9</accession>
<evidence type="ECO:0000313" key="3">
    <source>
        <dbReference type="Proteomes" id="UP000054549"/>
    </source>
</evidence>
<feature type="region of interest" description="Disordered" evidence="1">
    <location>
        <begin position="40"/>
        <end position="60"/>
    </location>
</feature>
<evidence type="ECO:0000256" key="1">
    <source>
        <dbReference type="SAM" id="MobiDB-lite"/>
    </source>
</evidence>
<dbReference type="HOGENOM" id="CLU_2941227_0_0_1"/>
<proteinExistence type="predicted"/>
<keyword evidence="3" id="KW-1185">Reference proteome</keyword>
<dbReference type="EMBL" id="KN818234">
    <property type="protein sequence ID" value="KIL66869.1"/>
    <property type="molecule type" value="Genomic_DNA"/>
</dbReference>
<sequence>MLPCTELVHRRQGFRKPDFSPAADRQNEPGPSAYYAKLLVHPGPRSSQNEREFVSGGGAV</sequence>
<dbReference type="AlphaFoldDB" id="A0A0C2TIR9"/>
<dbReference type="Proteomes" id="UP000054549">
    <property type="component" value="Unassembled WGS sequence"/>
</dbReference>
<reference evidence="2 3" key="1">
    <citation type="submission" date="2014-04" db="EMBL/GenBank/DDBJ databases">
        <title>Evolutionary Origins and Diversification of the Mycorrhizal Mutualists.</title>
        <authorList>
            <consortium name="DOE Joint Genome Institute"/>
            <consortium name="Mycorrhizal Genomics Consortium"/>
            <person name="Kohler A."/>
            <person name="Kuo A."/>
            <person name="Nagy L.G."/>
            <person name="Floudas D."/>
            <person name="Copeland A."/>
            <person name="Barry K.W."/>
            <person name="Cichocki N."/>
            <person name="Veneault-Fourrey C."/>
            <person name="LaButti K."/>
            <person name="Lindquist E.A."/>
            <person name="Lipzen A."/>
            <person name="Lundell T."/>
            <person name="Morin E."/>
            <person name="Murat C."/>
            <person name="Riley R."/>
            <person name="Ohm R."/>
            <person name="Sun H."/>
            <person name="Tunlid A."/>
            <person name="Henrissat B."/>
            <person name="Grigoriev I.V."/>
            <person name="Hibbett D.S."/>
            <person name="Martin F."/>
        </authorList>
    </citation>
    <scope>NUCLEOTIDE SEQUENCE [LARGE SCALE GENOMIC DNA]</scope>
    <source>
        <strain evidence="2 3">Koide BX008</strain>
    </source>
</reference>
<evidence type="ECO:0000313" key="2">
    <source>
        <dbReference type="EMBL" id="KIL66869.1"/>
    </source>
</evidence>
<dbReference type="InParanoid" id="A0A0C2TIR9"/>
<organism evidence="2 3">
    <name type="scientific">Amanita muscaria (strain Koide BX008)</name>
    <dbReference type="NCBI Taxonomy" id="946122"/>
    <lineage>
        <taxon>Eukaryota</taxon>
        <taxon>Fungi</taxon>
        <taxon>Dikarya</taxon>
        <taxon>Basidiomycota</taxon>
        <taxon>Agaricomycotina</taxon>
        <taxon>Agaricomycetes</taxon>
        <taxon>Agaricomycetidae</taxon>
        <taxon>Agaricales</taxon>
        <taxon>Pluteineae</taxon>
        <taxon>Amanitaceae</taxon>
        <taxon>Amanita</taxon>
    </lineage>
</organism>